<sequence>MGEAAVKSTSAKSVKKANELLKSGDHREVVLDFNISADEFFELADRWAERGAKIKKKMAGLLSGLPGKHQASRSP</sequence>
<comment type="caution">
    <text evidence="1">The sequence shown here is derived from an EMBL/GenBank/DDBJ whole genome shotgun (WGS) entry which is preliminary data.</text>
</comment>
<keyword evidence="2" id="KW-1185">Reference proteome</keyword>
<organism evidence="1 2">
    <name type="scientific">Pantoea septica</name>
    <dbReference type="NCBI Taxonomy" id="472695"/>
    <lineage>
        <taxon>Bacteria</taxon>
        <taxon>Pseudomonadati</taxon>
        <taxon>Pseudomonadota</taxon>
        <taxon>Gammaproteobacteria</taxon>
        <taxon>Enterobacterales</taxon>
        <taxon>Erwiniaceae</taxon>
        <taxon>Pantoea</taxon>
    </lineage>
</organism>
<proteinExistence type="predicted"/>
<reference evidence="1 2" key="1">
    <citation type="journal article" date="2017" name="Antonie Van Leeuwenhoek">
        <title>Phylogenomic resolution of the bacterial genus Pantoea and its relationship with Erwinia and Tatumella.</title>
        <authorList>
            <person name="Palmer M."/>
            <person name="Steenkamp E.T."/>
            <person name="Coetzee M.P."/>
            <person name="Chan W.Y."/>
            <person name="van Zyl E."/>
            <person name="De Maayer P."/>
            <person name="Coutinho T.A."/>
            <person name="Blom J."/>
            <person name="Smits T.H."/>
            <person name="Duffy B."/>
            <person name="Venter S.N."/>
        </authorList>
    </citation>
    <scope>NUCLEOTIDE SEQUENCE [LARGE SCALE GENOMIC DNA]</scope>
    <source>
        <strain evidence="1 2">LMG 5345</strain>
    </source>
</reference>
<gene>
    <name evidence="1" type="ORF">HA46_19600</name>
</gene>
<evidence type="ECO:0000313" key="1">
    <source>
        <dbReference type="EMBL" id="ORM90432.1"/>
    </source>
</evidence>
<dbReference type="Proteomes" id="UP000193785">
    <property type="component" value="Unassembled WGS sequence"/>
</dbReference>
<evidence type="ECO:0000313" key="2">
    <source>
        <dbReference type="Proteomes" id="UP000193785"/>
    </source>
</evidence>
<accession>A0ABX3ULY5</accession>
<dbReference type="EMBL" id="MLJJ01000063">
    <property type="protein sequence ID" value="ORM90432.1"/>
    <property type="molecule type" value="Genomic_DNA"/>
</dbReference>
<name>A0ABX3ULY5_9GAMM</name>
<protein>
    <submittedName>
        <fullName evidence="1">Uncharacterized protein</fullName>
    </submittedName>
</protein>